<dbReference type="Proteomes" id="UP000030758">
    <property type="component" value="Unassembled WGS sequence"/>
</dbReference>
<dbReference type="EMBL" id="KL367788">
    <property type="protein sequence ID" value="KFD59636.1"/>
    <property type="molecule type" value="Genomic_DNA"/>
</dbReference>
<sequence length="86" mass="9559">MQPEITESEILLYDGPVSVYSGEYEEIQGQPVCSAKTFASTGAQKINIIITAYRLNAVKTVKCEQRSTQFEEVSPTVNNAIKCNQR</sequence>
<evidence type="ECO:0000313" key="1">
    <source>
        <dbReference type="EMBL" id="KFD59636.1"/>
    </source>
</evidence>
<reference evidence="1" key="1">
    <citation type="journal article" date="2014" name="Nat. Genet.">
        <title>Genome and transcriptome of the porcine whipworm Trichuris suis.</title>
        <authorList>
            <person name="Jex A.R."/>
            <person name="Nejsum P."/>
            <person name="Schwarz E.M."/>
            <person name="Hu L."/>
            <person name="Young N.D."/>
            <person name="Hall R.S."/>
            <person name="Korhonen P.K."/>
            <person name="Liao S."/>
            <person name="Thamsborg S."/>
            <person name="Xia J."/>
            <person name="Xu P."/>
            <person name="Wang S."/>
            <person name="Scheerlinck J.P."/>
            <person name="Hofmann A."/>
            <person name="Sternberg P.W."/>
            <person name="Wang J."/>
            <person name="Gasser R.B."/>
        </authorList>
    </citation>
    <scope>NUCLEOTIDE SEQUENCE [LARGE SCALE GENOMIC DNA]</scope>
    <source>
        <strain evidence="1">DCEP-RM93F</strain>
    </source>
</reference>
<gene>
    <name evidence="1" type="ORF">M514_28187</name>
</gene>
<name>A0A085MQZ0_9BILA</name>
<proteinExistence type="predicted"/>
<protein>
    <submittedName>
        <fullName evidence="1">Uncharacterized protein</fullName>
    </submittedName>
</protein>
<accession>A0A085MQZ0</accession>
<organism evidence="1">
    <name type="scientific">Trichuris suis</name>
    <name type="common">pig whipworm</name>
    <dbReference type="NCBI Taxonomy" id="68888"/>
    <lineage>
        <taxon>Eukaryota</taxon>
        <taxon>Metazoa</taxon>
        <taxon>Ecdysozoa</taxon>
        <taxon>Nematoda</taxon>
        <taxon>Enoplea</taxon>
        <taxon>Dorylaimia</taxon>
        <taxon>Trichinellida</taxon>
        <taxon>Trichuridae</taxon>
        <taxon>Trichuris</taxon>
    </lineage>
</organism>
<dbReference type="AlphaFoldDB" id="A0A085MQZ0"/>